<organism evidence="1">
    <name type="scientific">marine sediment metagenome</name>
    <dbReference type="NCBI Taxonomy" id="412755"/>
    <lineage>
        <taxon>unclassified sequences</taxon>
        <taxon>metagenomes</taxon>
        <taxon>ecological metagenomes</taxon>
    </lineage>
</organism>
<dbReference type="EMBL" id="BART01009226">
    <property type="protein sequence ID" value="GAG64968.1"/>
    <property type="molecule type" value="Genomic_DNA"/>
</dbReference>
<reference evidence="1" key="1">
    <citation type="journal article" date="2014" name="Front. Microbiol.">
        <title>High frequency of phylogenetically diverse reductive dehalogenase-homologous genes in deep subseafloor sedimentary metagenomes.</title>
        <authorList>
            <person name="Kawai M."/>
            <person name="Futagami T."/>
            <person name="Toyoda A."/>
            <person name="Takaki Y."/>
            <person name="Nishi S."/>
            <person name="Hori S."/>
            <person name="Arai W."/>
            <person name="Tsubouchi T."/>
            <person name="Morono Y."/>
            <person name="Uchiyama I."/>
            <person name="Ito T."/>
            <person name="Fujiyama A."/>
            <person name="Inagaki F."/>
            <person name="Takami H."/>
        </authorList>
    </citation>
    <scope>NUCLEOTIDE SEQUENCE</scope>
    <source>
        <strain evidence="1">Expedition CK06-06</strain>
    </source>
</reference>
<dbReference type="AlphaFoldDB" id="X0ZWZ4"/>
<comment type="caution">
    <text evidence="1">The sequence shown here is derived from an EMBL/GenBank/DDBJ whole genome shotgun (WGS) entry which is preliminary data.</text>
</comment>
<protein>
    <submittedName>
        <fullName evidence="1">Uncharacterized protein</fullName>
    </submittedName>
</protein>
<gene>
    <name evidence="1" type="ORF">S01H4_20505</name>
</gene>
<accession>X0ZWZ4</accession>
<proteinExistence type="predicted"/>
<sequence>QSALMVFLKNQGLSINNPADKDHFKHCYPIFAQRNKSLKRVLYVYGDLWSAARSHFRRNWVSTQVQKLQGTFRNGNINTFASEVIKRGEEPIGMKKHFMAWSDAAETPQFKNKILFVTLEDLSNQQVSDFLGIVGPSMSNFQIKPRNRYQNDQHFTKAKEILKTHTATLRKRAININKRKKT</sequence>
<feature type="non-terminal residue" evidence="1">
    <location>
        <position position="1"/>
    </location>
</feature>
<name>X0ZWZ4_9ZZZZ</name>
<evidence type="ECO:0000313" key="1">
    <source>
        <dbReference type="EMBL" id="GAG64968.1"/>
    </source>
</evidence>